<dbReference type="Pfam" id="PF18765">
    <property type="entry name" value="Polbeta"/>
    <property type="match status" value="1"/>
</dbReference>
<dbReference type="OrthoDB" id="1716545at2"/>
<sequence>MLNIENKIESLKKYFSQQPDILGVWIIGSYGTEYQRENSDIDFAILYNKNINDLEEIKFACDITEILKIDNIDTINLRKAPITLQFKTIKEGRNLYEKDYIKVCDYIEYVINNYGDKKYYLDQFERDYFGSLSDK</sequence>
<keyword evidence="2" id="KW-0808">Transferase</keyword>
<evidence type="ECO:0000313" key="3">
    <source>
        <dbReference type="Proteomes" id="UP000013523"/>
    </source>
</evidence>
<dbReference type="eggNOG" id="COG1669">
    <property type="taxonomic scope" value="Bacteria"/>
</dbReference>
<accession>R4K5H4</accession>
<dbReference type="InterPro" id="IPR041633">
    <property type="entry name" value="Polbeta"/>
</dbReference>
<evidence type="ECO:0000313" key="2">
    <source>
        <dbReference type="EMBL" id="AGK95784.1"/>
    </source>
</evidence>
<reference evidence="2 3" key="1">
    <citation type="submission" date="2012-01" db="EMBL/GenBank/DDBJ databases">
        <title>Complete sequence of chromosome of Clostridium pasteurianum BC1.</title>
        <authorList>
            <consortium name="US DOE Joint Genome Institute"/>
            <person name="Lucas S."/>
            <person name="Han J."/>
            <person name="Lapidus A."/>
            <person name="Cheng J.-F."/>
            <person name="Goodwin L."/>
            <person name="Pitluck S."/>
            <person name="Peters L."/>
            <person name="Mikhailova N."/>
            <person name="Teshima H."/>
            <person name="Detter J.C."/>
            <person name="Han C."/>
            <person name="Tapia R."/>
            <person name="Land M."/>
            <person name="Hauser L."/>
            <person name="Kyrpides N."/>
            <person name="Ivanova N."/>
            <person name="Pagani I."/>
            <person name="Dunn J."/>
            <person name="Taghavi S."/>
            <person name="Francis A."/>
            <person name="van der Lelie D."/>
            <person name="Woyke T."/>
        </authorList>
    </citation>
    <scope>NUCLEOTIDE SEQUENCE [LARGE SCALE GENOMIC DNA]</scope>
    <source>
        <strain evidence="2 3">BC1</strain>
    </source>
</reference>
<gene>
    <name evidence="2" type="ORF">Clopa_0752</name>
</gene>
<dbReference type="RefSeq" id="WP_015614109.1">
    <property type="nucleotide sequence ID" value="NC_021182.1"/>
</dbReference>
<feature type="domain" description="Polymerase beta nucleotidyltransferase" evidence="1">
    <location>
        <begin position="9"/>
        <end position="99"/>
    </location>
</feature>
<dbReference type="InterPro" id="IPR052930">
    <property type="entry name" value="TA_antitoxin_MntA"/>
</dbReference>
<protein>
    <submittedName>
        <fullName evidence="2">Nucleotidyltransferase family protein</fullName>
    </submittedName>
</protein>
<dbReference type="STRING" id="86416.Clopa_0752"/>
<evidence type="ECO:0000259" key="1">
    <source>
        <dbReference type="Pfam" id="PF18765"/>
    </source>
</evidence>
<dbReference type="EMBL" id="CP003261">
    <property type="protein sequence ID" value="AGK95784.1"/>
    <property type="molecule type" value="Genomic_DNA"/>
</dbReference>
<dbReference type="AlphaFoldDB" id="R4K5H4"/>
<dbReference type="Gene3D" id="3.30.460.10">
    <property type="entry name" value="Beta Polymerase, domain 2"/>
    <property type="match status" value="1"/>
</dbReference>
<dbReference type="PANTHER" id="PTHR43852">
    <property type="entry name" value="NUCLEOTIDYLTRANSFERASE"/>
    <property type="match status" value="1"/>
</dbReference>
<dbReference type="KEGG" id="cpas:Clopa_0752"/>
<name>R4K5H4_CLOPA</name>
<organism evidence="2 3">
    <name type="scientific">Clostridium pasteurianum BC1</name>
    <dbReference type="NCBI Taxonomy" id="86416"/>
    <lineage>
        <taxon>Bacteria</taxon>
        <taxon>Bacillati</taxon>
        <taxon>Bacillota</taxon>
        <taxon>Clostridia</taxon>
        <taxon>Eubacteriales</taxon>
        <taxon>Clostridiaceae</taxon>
        <taxon>Clostridium</taxon>
    </lineage>
</organism>
<dbReference type="Proteomes" id="UP000013523">
    <property type="component" value="Chromosome"/>
</dbReference>
<dbReference type="CDD" id="cd05403">
    <property type="entry name" value="NT_KNTase_like"/>
    <property type="match status" value="1"/>
</dbReference>
<proteinExistence type="predicted"/>
<dbReference type="HOGENOM" id="CLU_130257_1_2_9"/>
<keyword evidence="3" id="KW-1185">Reference proteome</keyword>
<dbReference type="NCBIfam" id="NF047752">
    <property type="entry name" value="MntA_antitoxin"/>
    <property type="match status" value="1"/>
</dbReference>
<dbReference type="GO" id="GO:0016740">
    <property type="term" value="F:transferase activity"/>
    <property type="evidence" value="ECO:0007669"/>
    <property type="project" value="UniProtKB-KW"/>
</dbReference>
<dbReference type="SUPFAM" id="SSF81301">
    <property type="entry name" value="Nucleotidyltransferase"/>
    <property type="match status" value="1"/>
</dbReference>
<dbReference type="PATRIC" id="fig|86416.3.peg.739"/>
<dbReference type="PANTHER" id="PTHR43852:SF3">
    <property type="entry name" value="NUCLEOTIDYLTRANSFERASE"/>
    <property type="match status" value="1"/>
</dbReference>
<dbReference type="InterPro" id="IPR043519">
    <property type="entry name" value="NT_sf"/>
</dbReference>